<dbReference type="InterPro" id="IPR015424">
    <property type="entry name" value="PyrdxlP-dep_Trfase"/>
</dbReference>
<evidence type="ECO:0000256" key="1">
    <source>
        <dbReference type="ARBA" id="ARBA00001933"/>
    </source>
</evidence>
<dbReference type="Gene3D" id="3.90.1150.10">
    <property type="entry name" value="Aspartate Aminotransferase, domain 1"/>
    <property type="match status" value="1"/>
</dbReference>
<evidence type="ECO:0000256" key="6">
    <source>
        <dbReference type="ARBA" id="ARBA00022898"/>
    </source>
</evidence>
<dbReference type="Proteomes" id="UP000263486">
    <property type="component" value="Unassembled WGS sequence"/>
</dbReference>
<dbReference type="PANTHER" id="PTHR11879">
    <property type="entry name" value="ASPARTATE AMINOTRANSFERASE"/>
    <property type="match status" value="1"/>
</dbReference>
<dbReference type="Pfam" id="PF00155">
    <property type="entry name" value="Aminotran_1_2"/>
    <property type="match status" value="1"/>
</dbReference>
<dbReference type="InterPro" id="IPR000796">
    <property type="entry name" value="Asp_trans"/>
</dbReference>
<sequence>MLAKRSEDKNIVDTVFTMVKKASDAKLKYGEDKVVDVTIGALCDEDGKFTIFDSVSEVYKNLNKMDIAPYAESFIGNNDYLREIKSWVLGDHEEKFNVGAIATPGGSGSVSSTLKNILDAGETLLIPNIGWGPYKIMAKEHDLKIETYELFNEKDEFNIESFREKSSKIMKLQGKVLVIINDPCHNPTGYSMSKSEWESVVKVMNDLSEDGNFILLNDVAYIDYSVKGYEESRKYMESFTNLSPKNLVVFAFSCSKTLTKYGLRVGGSVFISNEKKNIDDYMRANEFTCRGVWSNVPKGGMKLFSTIQSNKTLRDKLTEERDGYVKLLEKRSKIFLEEAKEVGLEVYPYKEGFFITLKIENEKIKESIEKLNHENIYPIQVAHGIRIAICGSPSKKLEGLAKKIKKVIA</sequence>
<dbReference type="InterPro" id="IPR015421">
    <property type="entry name" value="PyrdxlP-dep_Trfase_major"/>
</dbReference>
<dbReference type="InterPro" id="IPR004839">
    <property type="entry name" value="Aminotransferase_I/II_large"/>
</dbReference>
<dbReference type="PANTHER" id="PTHR11879:SF22">
    <property type="entry name" value="ASPARTATE AMINOTRANSFERASE, MITOCHONDRIAL"/>
    <property type="match status" value="1"/>
</dbReference>
<keyword evidence="6" id="KW-0663">Pyridoxal phosphate</keyword>
<dbReference type="Gene3D" id="3.40.640.10">
    <property type="entry name" value="Type I PLP-dependent aspartate aminotransferase-like (Major domain)"/>
    <property type="match status" value="1"/>
</dbReference>
<comment type="caution">
    <text evidence="8">The sequence shown here is derived from an EMBL/GenBank/DDBJ whole genome shotgun (WGS) entry which is preliminary data.</text>
</comment>
<evidence type="ECO:0000256" key="3">
    <source>
        <dbReference type="ARBA" id="ARBA00011738"/>
    </source>
</evidence>
<dbReference type="EMBL" id="QUAJ01000002">
    <property type="protein sequence ID" value="REI43008.1"/>
    <property type="molecule type" value="Genomic_DNA"/>
</dbReference>
<feature type="domain" description="Aminotransferase class I/classII large" evidence="7">
    <location>
        <begin position="33"/>
        <end position="404"/>
    </location>
</feature>
<dbReference type="GO" id="GO:0008483">
    <property type="term" value="F:transaminase activity"/>
    <property type="evidence" value="ECO:0007669"/>
    <property type="project" value="UniProtKB-KW"/>
</dbReference>
<accession>A0ABX9KL12</accession>
<gene>
    <name evidence="8" type="ORF">DYH56_02050</name>
</gene>
<evidence type="ECO:0000256" key="4">
    <source>
        <dbReference type="ARBA" id="ARBA00022576"/>
    </source>
</evidence>
<evidence type="ECO:0000313" key="8">
    <source>
        <dbReference type="EMBL" id="REI43008.1"/>
    </source>
</evidence>
<keyword evidence="5" id="KW-0808">Transferase</keyword>
<dbReference type="CDD" id="cd00609">
    <property type="entry name" value="AAT_like"/>
    <property type="match status" value="1"/>
</dbReference>
<evidence type="ECO:0000259" key="7">
    <source>
        <dbReference type="Pfam" id="PF00155"/>
    </source>
</evidence>
<evidence type="ECO:0000256" key="5">
    <source>
        <dbReference type="ARBA" id="ARBA00022679"/>
    </source>
</evidence>
<protein>
    <submittedName>
        <fullName evidence="8">Aminotransferase class I/II-fold pyridoxal phosphate-dependent enzyme</fullName>
    </submittedName>
</protein>
<evidence type="ECO:0000313" key="9">
    <source>
        <dbReference type="Proteomes" id="UP000263486"/>
    </source>
</evidence>
<dbReference type="SUPFAM" id="SSF53383">
    <property type="entry name" value="PLP-dependent transferases"/>
    <property type="match status" value="1"/>
</dbReference>
<keyword evidence="4 8" id="KW-0032">Aminotransferase</keyword>
<reference evidence="8 9" key="1">
    <citation type="submission" date="2018-08" db="EMBL/GenBank/DDBJ databases">
        <title>Draft genome sequence of Psychrilyobacter sp. strain SD5 isolated from Black Sea water.</title>
        <authorList>
            <person name="Yadav S."/>
            <person name="Villanueva L."/>
            <person name="Damste J.S.S."/>
        </authorList>
    </citation>
    <scope>NUCLEOTIDE SEQUENCE [LARGE SCALE GENOMIC DNA]</scope>
    <source>
        <strain evidence="8 9">SD5</strain>
    </source>
</reference>
<comment type="cofactor">
    <cofactor evidence="1">
        <name>pyridoxal 5'-phosphate</name>
        <dbReference type="ChEBI" id="CHEBI:597326"/>
    </cofactor>
</comment>
<name>A0ABX9KL12_9FUSO</name>
<proteinExistence type="inferred from homology"/>
<comment type="similarity">
    <text evidence="2">Belongs to the class-I pyridoxal-phosphate-dependent aminotransferase family.</text>
</comment>
<evidence type="ECO:0000256" key="2">
    <source>
        <dbReference type="ARBA" id="ARBA00007441"/>
    </source>
</evidence>
<keyword evidence="9" id="KW-1185">Reference proteome</keyword>
<dbReference type="InterPro" id="IPR015422">
    <property type="entry name" value="PyrdxlP-dep_Trfase_small"/>
</dbReference>
<comment type="subunit">
    <text evidence="3">Homodimer.</text>
</comment>
<organism evidence="8 9">
    <name type="scientific">Psychrilyobacter piezotolerans</name>
    <dbReference type="NCBI Taxonomy" id="2293438"/>
    <lineage>
        <taxon>Bacteria</taxon>
        <taxon>Fusobacteriati</taxon>
        <taxon>Fusobacteriota</taxon>
        <taxon>Fusobacteriia</taxon>
        <taxon>Fusobacteriales</taxon>
        <taxon>Fusobacteriaceae</taxon>
        <taxon>Psychrilyobacter</taxon>
    </lineage>
</organism>